<protein>
    <submittedName>
        <fullName evidence="1">PlxyGVORF108-like protein</fullName>
    </submittedName>
</protein>
<organism evidence="1 2">
    <name type="scientific">Hyphantria cunea granulovirus</name>
    <dbReference type="NCBI Taxonomy" id="307448"/>
    <lineage>
        <taxon>Viruses</taxon>
        <taxon>Viruses incertae sedis</taxon>
        <taxon>Naldaviricetes</taxon>
        <taxon>Lefavirales</taxon>
        <taxon>Baculoviridae</taxon>
        <taxon>Betabaculovirus</taxon>
        <taxon>Betabaculovirus hycuneae</taxon>
    </lineage>
</organism>
<proteinExistence type="predicted"/>
<accession>A0AAF1D2B1</accession>
<sequence length="291" mass="32618">MSLCLFFCWTLVCKAHIITQTDLIASNNGKKVVFLQVGVKNVSYTSNTTLGLTFGDAAPFLVYSLKTGYAFKSFRNNDFLCLNARNKFNMIPYVDHQNLPMGCVVHAICRSVMCNDCNGGNVYAFFATIRNRNRYLIISESGMFATQIPNKSTNFIISHGVCLQTDSKCLSPHDNSTCTNFFIKNEPIVAAPTIRSTTIVPIRSNNDSILELPTIMKHTSSNKINYLPNKRKHPFNTTNHTTAVNNGERYIWCDYITIMCNKGVSVSKTAKLLLNTTYLFLFIAHQAQSSI</sequence>
<gene>
    <name evidence="1" type="ORF">HycuGV_00110</name>
</gene>
<name>A0AAF1D2B1_9BBAC</name>
<evidence type="ECO:0000313" key="1">
    <source>
        <dbReference type="EMBL" id="QBQ01663.1"/>
    </source>
</evidence>
<keyword evidence="2" id="KW-1185">Reference proteome</keyword>
<reference evidence="1" key="1">
    <citation type="journal article" date="2019" name="Genomics">
        <title>Genome sequence analysis and organization of the Hyphantria cunea granulovirus (HycuGV-Hc1) from Turkey.</title>
        <authorList>
            <person name="Gencer D."/>
            <person name="Bayramoglu Z."/>
            <person name="Nalcacioglu R."/>
            <person name="Demirbag Z."/>
            <person name="Demir I."/>
        </authorList>
    </citation>
    <scope>NUCLEOTIDE SEQUENCE</scope>
    <source>
        <strain evidence="1">Hc1</strain>
    </source>
</reference>
<dbReference type="EMBL" id="MH923363">
    <property type="protein sequence ID" value="QBQ01663.1"/>
    <property type="molecule type" value="Genomic_DNA"/>
</dbReference>
<dbReference type="Proteomes" id="UP000831479">
    <property type="component" value="Segment"/>
</dbReference>
<evidence type="ECO:0000313" key="2">
    <source>
        <dbReference type="Proteomes" id="UP000831479"/>
    </source>
</evidence>